<evidence type="ECO:0000313" key="1">
    <source>
        <dbReference type="EMBL" id="KAI8431665.1"/>
    </source>
</evidence>
<gene>
    <name evidence="1" type="ORF">MSG28_016144</name>
</gene>
<keyword evidence="2" id="KW-1185">Reference proteome</keyword>
<reference evidence="1 2" key="1">
    <citation type="journal article" date="2022" name="Genome Biol. Evol.">
        <title>The Spruce Budworm Genome: Reconstructing the Evolutionary History of Antifreeze Proteins.</title>
        <authorList>
            <person name="Beliveau C."/>
            <person name="Gagne P."/>
            <person name="Picq S."/>
            <person name="Vernygora O."/>
            <person name="Keeling C.I."/>
            <person name="Pinkney K."/>
            <person name="Doucet D."/>
            <person name="Wen F."/>
            <person name="Johnston J.S."/>
            <person name="Maaroufi H."/>
            <person name="Boyle B."/>
            <person name="Laroche J."/>
            <person name="Dewar K."/>
            <person name="Juretic N."/>
            <person name="Blackburn G."/>
            <person name="Nisole A."/>
            <person name="Brunet B."/>
            <person name="Brandao M."/>
            <person name="Lumley L."/>
            <person name="Duan J."/>
            <person name="Quan G."/>
            <person name="Lucarotti C.J."/>
            <person name="Roe A.D."/>
            <person name="Sperling F.A.H."/>
            <person name="Levesque R.C."/>
            <person name="Cusson M."/>
        </authorList>
    </citation>
    <scope>NUCLEOTIDE SEQUENCE [LARGE SCALE GENOMIC DNA]</scope>
    <source>
        <strain evidence="1">Glfc:IPQL:Cfum</strain>
    </source>
</reference>
<comment type="caution">
    <text evidence="1">The sequence shown here is derived from an EMBL/GenBank/DDBJ whole genome shotgun (WGS) entry which is preliminary data.</text>
</comment>
<protein>
    <submittedName>
        <fullName evidence="1">Uncharacterized protein</fullName>
    </submittedName>
</protein>
<evidence type="ECO:0000313" key="2">
    <source>
        <dbReference type="Proteomes" id="UP001064048"/>
    </source>
</evidence>
<proteinExistence type="predicted"/>
<dbReference type="EMBL" id="CM046130">
    <property type="protein sequence ID" value="KAI8431665.1"/>
    <property type="molecule type" value="Genomic_DNA"/>
</dbReference>
<accession>A0ACC0K5Y5</accession>
<organism evidence="1 2">
    <name type="scientific">Choristoneura fumiferana</name>
    <name type="common">Spruce budworm moth</name>
    <name type="synonym">Archips fumiferana</name>
    <dbReference type="NCBI Taxonomy" id="7141"/>
    <lineage>
        <taxon>Eukaryota</taxon>
        <taxon>Metazoa</taxon>
        <taxon>Ecdysozoa</taxon>
        <taxon>Arthropoda</taxon>
        <taxon>Hexapoda</taxon>
        <taxon>Insecta</taxon>
        <taxon>Pterygota</taxon>
        <taxon>Neoptera</taxon>
        <taxon>Endopterygota</taxon>
        <taxon>Lepidoptera</taxon>
        <taxon>Glossata</taxon>
        <taxon>Ditrysia</taxon>
        <taxon>Tortricoidea</taxon>
        <taxon>Tortricidae</taxon>
        <taxon>Tortricinae</taxon>
        <taxon>Choristoneura</taxon>
    </lineage>
</organism>
<dbReference type="Proteomes" id="UP001064048">
    <property type="component" value="Chromosome 30"/>
</dbReference>
<sequence>MAARVKEENGAESLLACRICLATDAKLFNIREWGLDQVFVDLMGSTLSVCDGFPQHVCVWCRALLLRARELRARCQRAEHLLKDALIHQHYITTSYLRSIDRKFHKLMHTFSHDYSNRNVKFLKHEDKQLDTESGPNSCIFLIESNIENDVKDFDTIVNNVDDCANDDYTHFDDSPEIVHAELEDIVTPQDTPEVNIVESHDQTVKESLNSPQVNAIERIDKTIKKDVNSSKRKLIINKTEKKKRTTKKKGQAWRLKPFCEEEGFKEFEEKYNFKIISLSEEDMGKEMDDRRQTDNYIRSVFKCGLCFKGFLSQSTYNNHMKTHDVGRGAHECRLCRVRFLFPTNLHRHVQNAHRLKYQCCACDTIVRTKASATVHAAFHAGTVFKCDHCDQQFLKVTSRSTHMRMMHPSEIADGGTCTLCGETFISAAGLRAHKTRSHETEPALPTLRCRTCKLRFESQDAIDRHRRAQPAGKCDNKHCSCTKCGEVCANEQDLLTHRMEQHALQLFTCDMCGKTFESKESVATHIDRVHRLIRPPAPARPGFRQKPRRRTRARAPVCEHCGKRVSCMATLRIHMNKHTGERPYRCGVCPKAYMSPYALNVHSETHSVARKWRCEECGATFVHQSSLYQHRKAIHSGERAYQCHICSKTFTQSGSLQTHIKYVHMKIKPPPRKRNKKAAT</sequence>
<name>A0ACC0K5Y5_CHOFU</name>